<dbReference type="CDD" id="cd08958">
    <property type="entry name" value="FR_SDR_e"/>
    <property type="match status" value="1"/>
</dbReference>
<comment type="similarity">
    <text evidence="3">Belongs to the NAD(P)-dependent epimerase/dehydratase family. Dihydroflavonol-4-reductase subfamily.</text>
</comment>
<evidence type="ECO:0000313" key="6">
    <source>
        <dbReference type="Proteomes" id="UP001141552"/>
    </source>
</evidence>
<evidence type="ECO:0000313" key="5">
    <source>
        <dbReference type="EMBL" id="KAJ4837998.1"/>
    </source>
</evidence>
<feature type="domain" description="NAD-dependent epimerase/dehydratase" evidence="4">
    <location>
        <begin position="1"/>
        <end position="254"/>
    </location>
</feature>
<dbReference type="OrthoDB" id="2735536at2759"/>
<dbReference type="SUPFAM" id="SSF51735">
    <property type="entry name" value="NAD(P)-binding Rossmann-fold domains"/>
    <property type="match status" value="1"/>
</dbReference>
<comment type="caution">
    <text evidence="5">The sequence shown here is derived from an EMBL/GenBank/DDBJ whole genome shotgun (WGS) entry which is preliminary data.</text>
</comment>
<dbReference type="InterPro" id="IPR050425">
    <property type="entry name" value="NAD(P)_dehydrat-like"/>
</dbReference>
<dbReference type="InterPro" id="IPR001509">
    <property type="entry name" value="Epimerase_deHydtase"/>
</dbReference>
<reference evidence="5" key="1">
    <citation type="submission" date="2022-02" db="EMBL/GenBank/DDBJ databases">
        <authorList>
            <person name="Henning P.M."/>
            <person name="McCubbin A.G."/>
            <person name="Shore J.S."/>
        </authorList>
    </citation>
    <scope>NUCLEOTIDE SEQUENCE</scope>
    <source>
        <strain evidence="5">F60SS</strain>
        <tissue evidence="5">Leaves</tissue>
    </source>
</reference>
<evidence type="ECO:0000256" key="3">
    <source>
        <dbReference type="ARBA" id="ARBA00023445"/>
    </source>
</evidence>
<sequence length="333" mass="36047">VCVTGGSGYIGSSLVKLLLERGHTVHATLRNLEDKSKVDPLKSLPNADTKLVLFQTDLTNPNDFDAVIKGCDYVLHVAHPMPYDPKSAEMDVVESSIAVMRSIANSCIRSGTVKRLIYTASASASSPKNEDGIGYKSCIDESCWTPLGLSLSNHPVMQLTLAYAKAKALVEKEALKYNENGKLEVATLSIGAVGGDTILPYLPGSIGAIISPVTGNLALYNGAIKFLQEIMASVPIVHIEDVCEAHLFCMEKPSIKGRFLCVVANPTIRELVNLLKEYHPELKIDESFAGESEEGIACDSSKLTKIGFEYKCDLKKIIHDSLECGRRLGAFKS</sequence>
<organism evidence="5 6">
    <name type="scientific">Turnera subulata</name>
    <dbReference type="NCBI Taxonomy" id="218843"/>
    <lineage>
        <taxon>Eukaryota</taxon>
        <taxon>Viridiplantae</taxon>
        <taxon>Streptophyta</taxon>
        <taxon>Embryophyta</taxon>
        <taxon>Tracheophyta</taxon>
        <taxon>Spermatophyta</taxon>
        <taxon>Magnoliopsida</taxon>
        <taxon>eudicotyledons</taxon>
        <taxon>Gunneridae</taxon>
        <taxon>Pentapetalae</taxon>
        <taxon>rosids</taxon>
        <taxon>fabids</taxon>
        <taxon>Malpighiales</taxon>
        <taxon>Passifloraceae</taxon>
        <taxon>Turnera</taxon>
    </lineage>
</organism>
<dbReference type="Proteomes" id="UP001141552">
    <property type="component" value="Unassembled WGS sequence"/>
</dbReference>
<dbReference type="PANTHER" id="PTHR10366">
    <property type="entry name" value="NAD DEPENDENT EPIMERASE/DEHYDRATASE"/>
    <property type="match status" value="1"/>
</dbReference>
<dbReference type="Gene3D" id="3.40.50.720">
    <property type="entry name" value="NAD(P)-binding Rossmann-like Domain"/>
    <property type="match status" value="1"/>
</dbReference>
<protein>
    <recommendedName>
        <fullName evidence="4">NAD-dependent epimerase/dehydratase domain-containing protein</fullName>
    </recommendedName>
</protein>
<name>A0A9Q0FUW7_9ROSI</name>
<gene>
    <name evidence="5" type="ORF">Tsubulata_027875</name>
</gene>
<proteinExistence type="inferred from homology"/>
<dbReference type="PANTHER" id="PTHR10366:SF809">
    <property type="entry name" value="ANTHOCYANIDIN REDUCTASE"/>
    <property type="match status" value="1"/>
</dbReference>
<accession>A0A9Q0FUW7</accession>
<reference evidence="5" key="2">
    <citation type="journal article" date="2023" name="Plants (Basel)">
        <title>Annotation of the Turnera subulata (Passifloraceae) Draft Genome Reveals the S-Locus Evolved after the Divergence of Turneroideae from Passifloroideae in a Stepwise Manner.</title>
        <authorList>
            <person name="Henning P.M."/>
            <person name="Roalson E.H."/>
            <person name="Mir W."/>
            <person name="McCubbin A.G."/>
            <person name="Shore J.S."/>
        </authorList>
    </citation>
    <scope>NUCLEOTIDE SEQUENCE</scope>
    <source>
        <strain evidence="5">F60SS</strain>
    </source>
</reference>
<dbReference type="EMBL" id="JAKUCV010003690">
    <property type="protein sequence ID" value="KAJ4837998.1"/>
    <property type="molecule type" value="Genomic_DNA"/>
</dbReference>
<evidence type="ECO:0000256" key="1">
    <source>
        <dbReference type="ARBA" id="ARBA00022857"/>
    </source>
</evidence>
<dbReference type="FunFam" id="3.40.50.720:FF:000085">
    <property type="entry name" value="Dihydroflavonol reductase"/>
    <property type="match status" value="1"/>
</dbReference>
<dbReference type="GO" id="GO:0016616">
    <property type="term" value="F:oxidoreductase activity, acting on the CH-OH group of donors, NAD or NADP as acceptor"/>
    <property type="evidence" value="ECO:0007669"/>
    <property type="project" value="TreeGrafter"/>
</dbReference>
<keyword evidence="2" id="KW-0560">Oxidoreductase</keyword>
<dbReference type="AlphaFoldDB" id="A0A9Q0FUW7"/>
<dbReference type="InterPro" id="IPR036291">
    <property type="entry name" value="NAD(P)-bd_dom_sf"/>
</dbReference>
<dbReference type="Pfam" id="PF01370">
    <property type="entry name" value="Epimerase"/>
    <property type="match status" value="1"/>
</dbReference>
<keyword evidence="1" id="KW-0521">NADP</keyword>
<evidence type="ECO:0000259" key="4">
    <source>
        <dbReference type="Pfam" id="PF01370"/>
    </source>
</evidence>
<evidence type="ECO:0000256" key="2">
    <source>
        <dbReference type="ARBA" id="ARBA00023002"/>
    </source>
</evidence>
<feature type="non-terminal residue" evidence="5">
    <location>
        <position position="333"/>
    </location>
</feature>
<keyword evidence="6" id="KW-1185">Reference proteome</keyword>